<evidence type="ECO:0000259" key="1">
    <source>
        <dbReference type="PROSITE" id="PS50238"/>
    </source>
</evidence>
<feature type="non-terminal residue" evidence="2">
    <location>
        <position position="1"/>
    </location>
</feature>
<dbReference type="AlphaFoldDB" id="A0A367IIY0"/>
<dbReference type="GO" id="GO:0007165">
    <property type="term" value="P:signal transduction"/>
    <property type="evidence" value="ECO:0007669"/>
    <property type="project" value="InterPro"/>
</dbReference>
<dbReference type="InterPro" id="IPR000198">
    <property type="entry name" value="RhoGAP_dom"/>
</dbReference>
<dbReference type="SUPFAM" id="SSF48350">
    <property type="entry name" value="GTPase activation domain, GAP"/>
    <property type="match status" value="1"/>
</dbReference>
<name>A0A367IIY0_RHIST</name>
<gene>
    <name evidence="2" type="ORF">CU098_006329</name>
</gene>
<dbReference type="Pfam" id="PF00620">
    <property type="entry name" value="RhoGAP"/>
    <property type="match status" value="1"/>
</dbReference>
<feature type="domain" description="Rho-GAP" evidence="1">
    <location>
        <begin position="1"/>
        <end position="101"/>
    </location>
</feature>
<proteinExistence type="predicted"/>
<dbReference type="STRING" id="4846.A0A367IIY0"/>
<dbReference type="Proteomes" id="UP000253551">
    <property type="component" value="Unassembled WGS sequence"/>
</dbReference>
<comment type="caution">
    <text evidence="2">The sequence shown here is derived from an EMBL/GenBank/DDBJ whole genome shotgun (WGS) entry which is preliminary data.</text>
</comment>
<reference evidence="2 3" key="1">
    <citation type="journal article" date="2018" name="G3 (Bethesda)">
        <title>Phylogenetic and Phylogenomic Definition of Rhizopus Species.</title>
        <authorList>
            <person name="Gryganskyi A.P."/>
            <person name="Golan J."/>
            <person name="Dolatabadi S."/>
            <person name="Mondo S."/>
            <person name="Robb S."/>
            <person name="Idnurm A."/>
            <person name="Muszewska A."/>
            <person name="Steczkiewicz K."/>
            <person name="Masonjones S."/>
            <person name="Liao H.L."/>
            <person name="Gajdeczka M.T."/>
            <person name="Anike F."/>
            <person name="Vuek A."/>
            <person name="Anishchenko I.M."/>
            <person name="Voigt K."/>
            <person name="de Hoog G.S."/>
            <person name="Smith M.E."/>
            <person name="Heitman J."/>
            <person name="Vilgalys R."/>
            <person name="Stajich J.E."/>
        </authorList>
    </citation>
    <scope>NUCLEOTIDE SEQUENCE [LARGE SCALE GENOMIC DNA]</scope>
    <source>
        <strain evidence="2 3">LSU 92-RS-03</strain>
    </source>
</reference>
<dbReference type="EMBL" id="PJQM01007871">
    <property type="protein sequence ID" value="RCH77633.1"/>
    <property type="molecule type" value="Genomic_DNA"/>
</dbReference>
<accession>A0A367IIY0</accession>
<sequence length="148" mass="17312">NYAMNQLRSAIISLPFYNRQLIQTILIMASHIQDHVDHNKMCPEALATVFAPVCTGFESTLGNIPKKKKMMMMRTIERHIKTNKHWTEIWKLMIEQRDLVISILDQQNYVDTSYHHQTTEKGSRPQITKKGSLFHLPKTHTIRRILST</sequence>
<keyword evidence="3" id="KW-1185">Reference proteome</keyword>
<dbReference type="InterPro" id="IPR008936">
    <property type="entry name" value="Rho_GTPase_activation_prot"/>
</dbReference>
<dbReference type="Gene3D" id="1.10.555.10">
    <property type="entry name" value="Rho GTPase activation protein"/>
    <property type="match status" value="1"/>
</dbReference>
<evidence type="ECO:0000313" key="2">
    <source>
        <dbReference type="EMBL" id="RCH77633.1"/>
    </source>
</evidence>
<feature type="non-terminal residue" evidence="2">
    <location>
        <position position="148"/>
    </location>
</feature>
<protein>
    <recommendedName>
        <fullName evidence="1">Rho-GAP domain-containing protein</fullName>
    </recommendedName>
</protein>
<organism evidence="2 3">
    <name type="scientific">Rhizopus stolonifer</name>
    <name type="common">Rhizopus nigricans</name>
    <dbReference type="NCBI Taxonomy" id="4846"/>
    <lineage>
        <taxon>Eukaryota</taxon>
        <taxon>Fungi</taxon>
        <taxon>Fungi incertae sedis</taxon>
        <taxon>Mucoromycota</taxon>
        <taxon>Mucoromycotina</taxon>
        <taxon>Mucoromycetes</taxon>
        <taxon>Mucorales</taxon>
        <taxon>Mucorineae</taxon>
        <taxon>Rhizopodaceae</taxon>
        <taxon>Rhizopus</taxon>
    </lineage>
</organism>
<evidence type="ECO:0000313" key="3">
    <source>
        <dbReference type="Proteomes" id="UP000253551"/>
    </source>
</evidence>
<dbReference type="PROSITE" id="PS50238">
    <property type="entry name" value="RHOGAP"/>
    <property type="match status" value="1"/>
</dbReference>